<gene>
    <name evidence="1" type="ORF">LCGC14_0370600</name>
</gene>
<comment type="caution">
    <text evidence="1">The sequence shown here is derived from an EMBL/GenBank/DDBJ whole genome shotgun (WGS) entry which is preliminary data.</text>
</comment>
<proteinExistence type="predicted"/>
<organism evidence="1">
    <name type="scientific">marine sediment metagenome</name>
    <dbReference type="NCBI Taxonomy" id="412755"/>
    <lineage>
        <taxon>unclassified sequences</taxon>
        <taxon>metagenomes</taxon>
        <taxon>ecological metagenomes</taxon>
    </lineage>
</organism>
<reference evidence="1" key="1">
    <citation type="journal article" date="2015" name="Nature">
        <title>Complex archaea that bridge the gap between prokaryotes and eukaryotes.</title>
        <authorList>
            <person name="Spang A."/>
            <person name="Saw J.H."/>
            <person name="Jorgensen S.L."/>
            <person name="Zaremba-Niedzwiedzka K."/>
            <person name="Martijn J."/>
            <person name="Lind A.E."/>
            <person name="van Eijk R."/>
            <person name="Schleper C."/>
            <person name="Guy L."/>
            <person name="Ettema T.J."/>
        </authorList>
    </citation>
    <scope>NUCLEOTIDE SEQUENCE</scope>
</reference>
<accession>A0A0F9TB42</accession>
<evidence type="ECO:0000313" key="1">
    <source>
        <dbReference type="EMBL" id="KKN76374.1"/>
    </source>
</evidence>
<dbReference type="AlphaFoldDB" id="A0A0F9TB42"/>
<dbReference type="EMBL" id="LAZR01000296">
    <property type="protein sequence ID" value="KKN76374.1"/>
    <property type="molecule type" value="Genomic_DNA"/>
</dbReference>
<protein>
    <submittedName>
        <fullName evidence="1">Uncharacterized protein</fullName>
    </submittedName>
</protein>
<sequence>MSEVHKIVWNATGKTTIDNNLSSFIDTSGSGVRAFSATSGFQWLFQELTTDEANDLDTYVDDTNIYDGSLSGGGIPIP</sequence>
<name>A0A0F9TB42_9ZZZZ</name>